<gene>
    <name evidence="1" type="ORF">SAY87_023414</name>
</gene>
<keyword evidence="2" id="KW-1185">Reference proteome</keyword>
<dbReference type="Proteomes" id="UP001345219">
    <property type="component" value="Chromosome 18"/>
</dbReference>
<accession>A0AAN7KSI6</accession>
<dbReference type="EMBL" id="JAXIOK010000003">
    <property type="protein sequence ID" value="KAK4775453.1"/>
    <property type="molecule type" value="Genomic_DNA"/>
</dbReference>
<protein>
    <submittedName>
        <fullName evidence="1">Uncharacterized protein</fullName>
    </submittedName>
</protein>
<reference evidence="1 2" key="1">
    <citation type="journal article" date="2023" name="Hortic Res">
        <title>Pangenome of water caltrop reveals structural variations and asymmetric subgenome divergence after allopolyploidization.</title>
        <authorList>
            <person name="Zhang X."/>
            <person name="Chen Y."/>
            <person name="Wang L."/>
            <person name="Yuan Y."/>
            <person name="Fang M."/>
            <person name="Shi L."/>
            <person name="Lu R."/>
            <person name="Comes H.P."/>
            <person name="Ma Y."/>
            <person name="Chen Y."/>
            <person name="Huang G."/>
            <person name="Zhou Y."/>
            <person name="Zheng Z."/>
            <person name="Qiu Y."/>
        </authorList>
    </citation>
    <scope>NUCLEOTIDE SEQUENCE [LARGE SCALE GENOMIC DNA]</scope>
    <source>
        <tissue evidence="1">Roots</tissue>
    </source>
</reference>
<name>A0AAN7KSI6_9MYRT</name>
<dbReference type="AlphaFoldDB" id="A0AAN7KSI6"/>
<evidence type="ECO:0000313" key="1">
    <source>
        <dbReference type="EMBL" id="KAK4775453.1"/>
    </source>
</evidence>
<comment type="caution">
    <text evidence="1">The sequence shown here is derived from an EMBL/GenBank/DDBJ whole genome shotgun (WGS) entry which is preliminary data.</text>
</comment>
<evidence type="ECO:0000313" key="2">
    <source>
        <dbReference type="Proteomes" id="UP001345219"/>
    </source>
</evidence>
<proteinExistence type="predicted"/>
<sequence length="63" mass="7119">MKFTGLVYGFKHPNGYLGPVSELDGAEARSRNRSGLLWSQSKPYDIFYFSISSKATSRSRRSL</sequence>
<organism evidence="1 2">
    <name type="scientific">Trapa incisa</name>
    <dbReference type="NCBI Taxonomy" id="236973"/>
    <lineage>
        <taxon>Eukaryota</taxon>
        <taxon>Viridiplantae</taxon>
        <taxon>Streptophyta</taxon>
        <taxon>Embryophyta</taxon>
        <taxon>Tracheophyta</taxon>
        <taxon>Spermatophyta</taxon>
        <taxon>Magnoliopsida</taxon>
        <taxon>eudicotyledons</taxon>
        <taxon>Gunneridae</taxon>
        <taxon>Pentapetalae</taxon>
        <taxon>rosids</taxon>
        <taxon>malvids</taxon>
        <taxon>Myrtales</taxon>
        <taxon>Lythraceae</taxon>
        <taxon>Trapa</taxon>
    </lineage>
</organism>